<dbReference type="InterPro" id="IPR036291">
    <property type="entry name" value="NAD(P)-bd_dom_sf"/>
</dbReference>
<dbReference type="SUPFAM" id="SSF51735">
    <property type="entry name" value="NAD(P)-binding Rossmann-fold domains"/>
    <property type="match status" value="1"/>
</dbReference>
<dbReference type="PANTHER" id="PTHR42879">
    <property type="entry name" value="3-OXOACYL-(ACYL-CARRIER-PROTEIN) REDUCTASE"/>
    <property type="match status" value="1"/>
</dbReference>
<dbReference type="EMBL" id="CP089982">
    <property type="protein sequence ID" value="WXA90538.1"/>
    <property type="molecule type" value="Genomic_DNA"/>
</dbReference>
<sequence>MSIRTALVTGASGGIGVAIVERLRANGLKVIRLDVSGPCDLKLDISRDTLPADVFGSVDICVANAAIVDTMAAAHKMSLAQWSRDIDVNLTGSFRVIQACLVGMRARRWGRVIAISSVAGHLGAPGQIAYAASKSGLQGLMRTVAIENTSHGITANCVLPGLVATPKALAMPDDIRERAIAAIPAGRFAEPAEIAHLTAFLASEEASYITAQEIEIDGGMSLTSFSLRPPRPVSPT</sequence>
<accession>A0ABZ2JVM8</accession>
<keyword evidence="3" id="KW-1185">Reference proteome</keyword>
<dbReference type="Pfam" id="PF13561">
    <property type="entry name" value="adh_short_C2"/>
    <property type="match status" value="1"/>
</dbReference>
<organism evidence="2 3">
    <name type="scientific">Pendulispora brunnea</name>
    <dbReference type="NCBI Taxonomy" id="2905690"/>
    <lineage>
        <taxon>Bacteria</taxon>
        <taxon>Pseudomonadati</taxon>
        <taxon>Myxococcota</taxon>
        <taxon>Myxococcia</taxon>
        <taxon>Myxococcales</taxon>
        <taxon>Sorangiineae</taxon>
        <taxon>Pendulisporaceae</taxon>
        <taxon>Pendulispora</taxon>
    </lineage>
</organism>
<gene>
    <name evidence="2" type="ORF">LZC95_29290</name>
</gene>
<evidence type="ECO:0000313" key="2">
    <source>
        <dbReference type="EMBL" id="WXA90538.1"/>
    </source>
</evidence>
<dbReference type="PRINTS" id="PR00080">
    <property type="entry name" value="SDRFAMILY"/>
</dbReference>
<reference evidence="2 3" key="1">
    <citation type="submission" date="2021-12" db="EMBL/GenBank/DDBJ databases">
        <title>Discovery of the Pendulisporaceae a myxobacterial family with distinct sporulation behavior and unique specialized metabolism.</title>
        <authorList>
            <person name="Garcia R."/>
            <person name="Popoff A."/>
            <person name="Bader C.D."/>
            <person name="Loehr J."/>
            <person name="Walesch S."/>
            <person name="Walt C."/>
            <person name="Boldt J."/>
            <person name="Bunk B."/>
            <person name="Haeckl F.J.F.P.J."/>
            <person name="Gunesch A.P."/>
            <person name="Birkelbach J."/>
            <person name="Nuebel U."/>
            <person name="Pietschmann T."/>
            <person name="Bach T."/>
            <person name="Mueller R."/>
        </authorList>
    </citation>
    <scope>NUCLEOTIDE SEQUENCE [LARGE SCALE GENOMIC DNA]</scope>
    <source>
        <strain evidence="2 3">MSr12523</strain>
    </source>
</reference>
<dbReference type="PROSITE" id="PS00061">
    <property type="entry name" value="ADH_SHORT"/>
    <property type="match status" value="1"/>
</dbReference>
<dbReference type="Gene3D" id="3.40.50.720">
    <property type="entry name" value="NAD(P)-binding Rossmann-like Domain"/>
    <property type="match status" value="1"/>
</dbReference>
<dbReference type="PRINTS" id="PR00081">
    <property type="entry name" value="GDHRDH"/>
</dbReference>
<dbReference type="InterPro" id="IPR020904">
    <property type="entry name" value="Sc_DH/Rdtase_CS"/>
</dbReference>
<evidence type="ECO:0000256" key="1">
    <source>
        <dbReference type="ARBA" id="ARBA00006484"/>
    </source>
</evidence>
<protein>
    <submittedName>
        <fullName evidence="2">SDR family oxidoreductase</fullName>
    </submittedName>
</protein>
<dbReference type="InterPro" id="IPR050259">
    <property type="entry name" value="SDR"/>
</dbReference>
<comment type="similarity">
    <text evidence="1">Belongs to the short-chain dehydrogenases/reductases (SDR) family.</text>
</comment>
<dbReference type="PANTHER" id="PTHR42879:SF2">
    <property type="entry name" value="3-OXOACYL-[ACYL-CARRIER-PROTEIN] REDUCTASE FABG"/>
    <property type="match status" value="1"/>
</dbReference>
<dbReference type="InterPro" id="IPR002347">
    <property type="entry name" value="SDR_fam"/>
</dbReference>
<dbReference type="RefSeq" id="WP_394841152.1">
    <property type="nucleotide sequence ID" value="NZ_CP089982.1"/>
</dbReference>
<dbReference type="Proteomes" id="UP001379533">
    <property type="component" value="Chromosome"/>
</dbReference>
<proteinExistence type="inferred from homology"/>
<name>A0ABZ2JVM8_9BACT</name>
<evidence type="ECO:0000313" key="3">
    <source>
        <dbReference type="Proteomes" id="UP001379533"/>
    </source>
</evidence>